<dbReference type="InterPro" id="IPR002068">
    <property type="entry name" value="A-crystallin/Hsp20_dom"/>
</dbReference>
<dbReference type="PANTHER" id="PTHR46733">
    <property type="entry name" value="26.5 KDA HEAT SHOCK PROTEIN, MITOCHONDRIAL"/>
    <property type="match status" value="1"/>
</dbReference>
<comment type="caution">
    <text evidence="5">The sequence shown here is derived from an EMBL/GenBank/DDBJ whole genome shotgun (WGS) entry which is preliminary data.</text>
</comment>
<keyword evidence="6" id="KW-1185">Reference proteome</keyword>
<comment type="similarity">
    <text evidence="2 3">Belongs to the small heat shock protein (HSP20) family.</text>
</comment>
<dbReference type="Pfam" id="PF00011">
    <property type="entry name" value="HSP20"/>
    <property type="match status" value="1"/>
</dbReference>
<dbReference type="PANTHER" id="PTHR46733:SF4">
    <property type="entry name" value="HEAT SHOCK PROTEIN 21, CHLOROPLASTIC"/>
    <property type="match status" value="1"/>
</dbReference>
<dbReference type="EMBL" id="BAABKX010000001">
    <property type="protein sequence ID" value="GAA5047080.1"/>
    <property type="molecule type" value="Genomic_DNA"/>
</dbReference>
<dbReference type="GeneID" id="68612310"/>
<evidence type="ECO:0000259" key="4">
    <source>
        <dbReference type="PROSITE" id="PS01031"/>
    </source>
</evidence>
<name>A0AAV3UF45_9EURY</name>
<evidence type="ECO:0000256" key="1">
    <source>
        <dbReference type="ARBA" id="ARBA00023016"/>
    </source>
</evidence>
<reference evidence="5 6" key="1">
    <citation type="journal article" date="2019" name="Int. J. Syst. Evol. Microbiol.">
        <title>The Global Catalogue of Microorganisms (GCM) 10K type strain sequencing project: providing services to taxonomists for standard genome sequencing and annotation.</title>
        <authorList>
            <consortium name="The Broad Institute Genomics Platform"/>
            <consortium name="The Broad Institute Genome Sequencing Center for Infectious Disease"/>
            <person name="Wu L."/>
            <person name="Ma J."/>
        </authorList>
    </citation>
    <scope>NUCLEOTIDE SEQUENCE [LARGE SCALE GENOMIC DNA]</scope>
    <source>
        <strain evidence="5 6">JCM 17504</strain>
    </source>
</reference>
<protein>
    <recommendedName>
        <fullName evidence="4">SHSP domain-containing protein</fullName>
    </recommendedName>
</protein>
<dbReference type="CDD" id="cd06464">
    <property type="entry name" value="ACD_sHsps-like"/>
    <property type="match status" value="1"/>
</dbReference>
<dbReference type="RefSeq" id="WP_227776485.1">
    <property type="nucleotide sequence ID" value="NZ_BAABKX010000001.1"/>
</dbReference>
<dbReference type="PROSITE" id="PS01031">
    <property type="entry name" value="SHSP"/>
    <property type="match status" value="1"/>
</dbReference>
<dbReference type="InterPro" id="IPR008978">
    <property type="entry name" value="HSP20-like_chaperone"/>
</dbReference>
<dbReference type="InterPro" id="IPR044587">
    <property type="entry name" value="HSP21-like"/>
</dbReference>
<feature type="domain" description="SHSP" evidence="4">
    <location>
        <begin position="33"/>
        <end position="138"/>
    </location>
</feature>
<dbReference type="SUPFAM" id="SSF49764">
    <property type="entry name" value="HSP20-like chaperones"/>
    <property type="match status" value="1"/>
</dbReference>
<gene>
    <name evidence="5" type="ORF">GCM10025751_17170</name>
</gene>
<evidence type="ECO:0000256" key="2">
    <source>
        <dbReference type="PROSITE-ProRule" id="PRU00285"/>
    </source>
</evidence>
<organism evidence="5 6">
    <name type="scientific">Haladaptatus pallidirubidus</name>
    <dbReference type="NCBI Taxonomy" id="1008152"/>
    <lineage>
        <taxon>Archaea</taxon>
        <taxon>Methanobacteriati</taxon>
        <taxon>Methanobacteriota</taxon>
        <taxon>Stenosarchaea group</taxon>
        <taxon>Halobacteria</taxon>
        <taxon>Halobacteriales</taxon>
        <taxon>Haladaptataceae</taxon>
        <taxon>Haladaptatus</taxon>
    </lineage>
</organism>
<evidence type="ECO:0000313" key="6">
    <source>
        <dbReference type="Proteomes" id="UP001501729"/>
    </source>
</evidence>
<sequence length="139" mass="16137">MERYTPFEEMDRMFEQMRSRMWGVSEPHRDGRRLEGRRGTHMNLKERDGQFVLVADLPGFEKEEIDLSFGDDVLTVSAKHEVTGEDFARARELSERVTMPKTVEKEDITATYRNGVLEVRLPIAESDDVEDGDRIEISD</sequence>
<evidence type="ECO:0000256" key="3">
    <source>
        <dbReference type="RuleBase" id="RU003616"/>
    </source>
</evidence>
<dbReference type="GO" id="GO:0009408">
    <property type="term" value="P:response to heat"/>
    <property type="evidence" value="ECO:0007669"/>
    <property type="project" value="InterPro"/>
</dbReference>
<dbReference type="AlphaFoldDB" id="A0AAV3UF45"/>
<accession>A0AAV3UF45</accession>
<proteinExistence type="inferred from homology"/>
<keyword evidence="1" id="KW-0346">Stress response</keyword>
<dbReference type="Proteomes" id="UP001501729">
    <property type="component" value="Unassembled WGS sequence"/>
</dbReference>
<evidence type="ECO:0000313" key="5">
    <source>
        <dbReference type="EMBL" id="GAA5047080.1"/>
    </source>
</evidence>
<dbReference type="Gene3D" id="2.60.40.790">
    <property type="match status" value="1"/>
</dbReference>